<reference evidence="1 2" key="1">
    <citation type="journal article" date="2019" name="Microb. Pathog.">
        <title>Comparison of VITEK 2, MALDI-TOF MS, 16S rRNA gene sequencing, and whole-genome sequencing for identification of Roseomonas mucosa.</title>
        <authorList>
            <person name="Rudolph W.W."/>
            <person name="Gunzer F."/>
            <person name="Trauth M."/>
            <person name="Bunk B."/>
            <person name="Bigge R."/>
            <person name="Schrottner P."/>
        </authorList>
    </citation>
    <scope>NUCLEOTIDE SEQUENCE [LARGE SCALE GENOMIC DNA]</scope>
    <source>
        <strain evidence="1 2">DSM 103800</strain>
    </source>
</reference>
<keyword evidence="2" id="KW-1185">Reference proteome</keyword>
<proteinExistence type="predicted"/>
<gene>
    <name evidence="1" type="ORF">RQ831_13480</name>
</gene>
<dbReference type="Proteomes" id="UP001258945">
    <property type="component" value="Unassembled WGS sequence"/>
</dbReference>
<evidence type="ECO:0000313" key="2">
    <source>
        <dbReference type="Proteomes" id="UP001258945"/>
    </source>
</evidence>
<sequence length="81" mass="8962">MSGDFEKNFRSLIVVVLRKKAEASPDPLKYLEEVKSEISSLLENIECEMLGTVDDISVRAIMAASVSNGIDLLIQEFSRTA</sequence>
<comment type="caution">
    <text evidence="1">The sequence shown here is derived from an EMBL/GenBank/DDBJ whole genome shotgun (WGS) entry which is preliminary data.</text>
</comment>
<name>A0ABU3MI60_9PROT</name>
<dbReference type="RefSeq" id="WP_314282631.1">
    <property type="nucleotide sequence ID" value="NZ_JAVVDO010000021.1"/>
</dbReference>
<dbReference type="EMBL" id="JAVVDO010000021">
    <property type="protein sequence ID" value="MDT8332069.1"/>
    <property type="molecule type" value="Genomic_DNA"/>
</dbReference>
<protein>
    <submittedName>
        <fullName evidence="1">Uncharacterized protein</fullName>
    </submittedName>
</protein>
<accession>A0ABU3MI60</accession>
<organism evidence="1 2">
    <name type="scientific">Roseomonas gilardii</name>
    <dbReference type="NCBI Taxonomy" id="257708"/>
    <lineage>
        <taxon>Bacteria</taxon>
        <taxon>Pseudomonadati</taxon>
        <taxon>Pseudomonadota</taxon>
        <taxon>Alphaproteobacteria</taxon>
        <taxon>Acetobacterales</taxon>
        <taxon>Roseomonadaceae</taxon>
        <taxon>Roseomonas</taxon>
    </lineage>
</organism>
<evidence type="ECO:0000313" key="1">
    <source>
        <dbReference type="EMBL" id="MDT8332069.1"/>
    </source>
</evidence>